<organism evidence="1 2">
    <name type="scientific">Zarconia navalis LEGE 11467</name>
    <dbReference type="NCBI Taxonomy" id="1828826"/>
    <lineage>
        <taxon>Bacteria</taxon>
        <taxon>Bacillati</taxon>
        <taxon>Cyanobacteriota</taxon>
        <taxon>Cyanophyceae</taxon>
        <taxon>Oscillatoriophycideae</taxon>
        <taxon>Oscillatoriales</taxon>
        <taxon>Oscillatoriales incertae sedis</taxon>
        <taxon>Zarconia</taxon>
        <taxon>Zarconia navalis</taxon>
    </lineage>
</organism>
<evidence type="ECO:0000313" key="1">
    <source>
        <dbReference type="EMBL" id="MBE9040988.1"/>
    </source>
</evidence>
<comment type="caution">
    <text evidence="1">The sequence shown here is derived from an EMBL/GenBank/DDBJ whole genome shotgun (WGS) entry which is preliminary data.</text>
</comment>
<proteinExistence type="predicted"/>
<evidence type="ECO:0000313" key="2">
    <source>
        <dbReference type="Proteomes" id="UP000621799"/>
    </source>
</evidence>
<dbReference type="AlphaFoldDB" id="A0A928Z8S7"/>
<protein>
    <submittedName>
        <fullName evidence="1">Uncharacterized protein</fullName>
    </submittedName>
</protein>
<name>A0A928Z8S7_9CYAN</name>
<dbReference type="EMBL" id="JADEXN010000138">
    <property type="protein sequence ID" value="MBE9040988.1"/>
    <property type="molecule type" value="Genomic_DNA"/>
</dbReference>
<dbReference type="Proteomes" id="UP000621799">
    <property type="component" value="Unassembled WGS sequence"/>
</dbReference>
<dbReference type="RefSeq" id="WP_264321218.1">
    <property type="nucleotide sequence ID" value="NZ_JADEXN010000138.1"/>
</dbReference>
<gene>
    <name evidence="1" type="ORF">IQ235_09365</name>
</gene>
<reference evidence="1" key="1">
    <citation type="submission" date="2020-10" db="EMBL/GenBank/DDBJ databases">
        <authorList>
            <person name="Castelo-Branco R."/>
            <person name="Eusebio N."/>
            <person name="Adriana R."/>
            <person name="Vieira A."/>
            <person name="Brugerolle De Fraissinette N."/>
            <person name="Rezende De Castro R."/>
            <person name="Schneider M.P."/>
            <person name="Vasconcelos V."/>
            <person name="Leao P.N."/>
        </authorList>
    </citation>
    <scope>NUCLEOTIDE SEQUENCE</scope>
    <source>
        <strain evidence="1">LEGE 11467</strain>
    </source>
</reference>
<accession>A0A928Z8S7</accession>
<keyword evidence="2" id="KW-1185">Reference proteome</keyword>
<sequence>MDNLEEELLENPTLIWGRSAMQIQASFQKVGYGATIEQSTKGSKRSIQIRIHGHPDITNIQVHPGGGRHLGRYYKISTSTQDKIKVVDKAYKPIVGEKAKIIYVDENKE</sequence>